<evidence type="ECO:0000313" key="13">
    <source>
        <dbReference type="EMBL" id="CAF2061288.1"/>
    </source>
</evidence>
<feature type="binding site" evidence="7">
    <location>
        <position position="274"/>
    </location>
    <ligand>
        <name>ATP</name>
        <dbReference type="ChEBI" id="CHEBI:30616"/>
    </ligand>
</feature>
<evidence type="ECO:0000313" key="14">
    <source>
        <dbReference type="EMBL" id="CAF3753988.1"/>
    </source>
</evidence>
<accession>A0A816QL36</accession>
<proteinExistence type="inferred from homology"/>
<feature type="domain" description="FAM20 C-terminal" evidence="10">
    <location>
        <begin position="341"/>
        <end position="555"/>
    </location>
</feature>
<feature type="active site" evidence="6">
    <location>
        <position position="447"/>
    </location>
</feature>
<dbReference type="OrthoDB" id="8583677at2759"/>
<evidence type="ECO:0000256" key="1">
    <source>
        <dbReference type="ARBA" id="ARBA00004555"/>
    </source>
</evidence>
<dbReference type="EMBL" id="CAJNRE010006993">
    <property type="protein sequence ID" value="CAF2061288.1"/>
    <property type="molecule type" value="Genomic_DNA"/>
</dbReference>
<keyword evidence="8" id="KW-0464">Manganese</keyword>
<comment type="cofactor">
    <cofactor evidence="8">
        <name>Mn(2+)</name>
        <dbReference type="ChEBI" id="CHEBI:29035"/>
    </cofactor>
</comment>
<keyword evidence="3" id="KW-0333">Golgi apparatus</keyword>
<protein>
    <recommendedName>
        <fullName evidence="10">FAM20 C-terminal domain-containing protein</fullName>
    </recommendedName>
</protein>
<dbReference type="GO" id="GO:0016773">
    <property type="term" value="F:phosphotransferase activity, alcohol group as acceptor"/>
    <property type="evidence" value="ECO:0007669"/>
    <property type="project" value="TreeGrafter"/>
</dbReference>
<keyword evidence="4" id="KW-1015">Disulfide bond</keyword>
<dbReference type="EMBL" id="CAJOBJ010000227">
    <property type="protein sequence ID" value="CAF3806450.1"/>
    <property type="molecule type" value="Genomic_DNA"/>
</dbReference>
<dbReference type="EMBL" id="CAJNOW010021823">
    <property type="protein sequence ID" value="CAF1685521.1"/>
    <property type="molecule type" value="Genomic_DNA"/>
</dbReference>
<feature type="binding site" evidence="7">
    <location>
        <begin position="378"/>
        <end position="381"/>
    </location>
    <ligand>
        <name>ATP</name>
        <dbReference type="ChEBI" id="CHEBI:30616"/>
    </ligand>
</feature>
<dbReference type="EMBL" id="CAJNOV010007351">
    <property type="protein sequence ID" value="CAF1282169.1"/>
    <property type="molecule type" value="Genomic_DNA"/>
</dbReference>
<evidence type="ECO:0000256" key="5">
    <source>
        <dbReference type="ARBA" id="ARBA00023180"/>
    </source>
</evidence>
<feature type="binding site" evidence="8">
    <location>
        <position position="467"/>
    </location>
    <ligand>
        <name>Mn(2+)</name>
        <dbReference type="ChEBI" id="CHEBI:29035"/>
    </ligand>
</feature>
<dbReference type="Proteomes" id="UP000663855">
    <property type="component" value="Unassembled WGS sequence"/>
</dbReference>
<gene>
    <name evidence="14" type="ORF">BYL167_LOCUS485</name>
    <name evidence="11" type="ORF">CJN711_LOCUS16039</name>
    <name evidence="15" type="ORF">GIL414_LOCUS1386</name>
    <name evidence="12" type="ORF">KQP761_LOCUS38367</name>
    <name evidence="13" type="ORF">MBJ925_LOCUS14975</name>
</gene>
<comment type="caution">
    <text evidence="13">The sequence shown here is derived from an EMBL/GenBank/DDBJ whole genome shotgun (WGS) entry which is preliminary data.</text>
</comment>
<keyword evidence="8" id="KW-0479">Metal-binding</keyword>
<dbReference type="GO" id="GO:0005794">
    <property type="term" value="C:Golgi apparatus"/>
    <property type="evidence" value="ECO:0007669"/>
    <property type="project" value="UniProtKB-SubCell"/>
</dbReference>
<dbReference type="GO" id="GO:0046872">
    <property type="term" value="F:metal ion binding"/>
    <property type="evidence" value="ECO:0007669"/>
    <property type="project" value="UniProtKB-KW"/>
</dbReference>
<organism evidence="13 16">
    <name type="scientific">Rotaria magnacalcarata</name>
    <dbReference type="NCBI Taxonomy" id="392030"/>
    <lineage>
        <taxon>Eukaryota</taxon>
        <taxon>Metazoa</taxon>
        <taxon>Spiralia</taxon>
        <taxon>Gnathifera</taxon>
        <taxon>Rotifera</taxon>
        <taxon>Eurotatoria</taxon>
        <taxon>Bdelloidea</taxon>
        <taxon>Philodinida</taxon>
        <taxon>Philodinidae</taxon>
        <taxon>Rotaria</taxon>
    </lineage>
</organism>
<name>A0A816QL36_9BILA</name>
<dbReference type="Proteomes" id="UP000663824">
    <property type="component" value="Unassembled WGS sequence"/>
</dbReference>
<feature type="binding site" evidence="7">
    <location>
        <position position="295"/>
    </location>
    <ligand>
        <name>ATP</name>
        <dbReference type="ChEBI" id="CHEBI:30616"/>
    </ligand>
</feature>
<evidence type="ECO:0000313" key="15">
    <source>
        <dbReference type="EMBL" id="CAF3806450.1"/>
    </source>
</evidence>
<dbReference type="PANTHER" id="PTHR12450:SF22">
    <property type="entry name" value="EXTRACELLULAR SERINE_THREONINE PROTEIN CG31145"/>
    <property type="match status" value="1"/>
</dbReference>
<evidence type="ECO:0000313" key="12">
    <source>
        <dbReference type="EMBL" id="CAF1685521.1"/>
    </source>
</evidence>
<evidence type="ECO:0000256" key="2">
    <source>
        <dbReference type="ARBA" id="ARBA00006557"/>
    </source>
</evidence>
<evidence type="ECO:0000313" key="16">
    <source>
        <dbReference type="Proteomes" id="UP000663824"/>
    </source>
</evidence>
<feature type="region of interest" description="Disordered" evidence="9">
    <location>
        <begin position="122"/>
        <end position="147"/>
    </location>
</feature>
<comment type="similarity">
    <text evidence="2">Belongs to the FAM20 family.</text>
</comment>
<keyword evidence="5" id="KW-0325">Glycoprotein</keyword>
<dbReference type="GO" id="GO:0005524">
    <property type="term" value="F:ATP binding"/>
    <property type="evidence" value="ECO:0007669"/>
    <property type="project" value="UniProtKB-KW"/>
</dbReference>
<dbReference type="PANTHER" id="PTHR12450">
    <property type="entry name" value="DENTIN MATRIX PROTEIN 4 PROTEIN FAM20"/>
    <property type="match status" value="1"/>
</dbReference>
<evidence type="ECO:0000256" key="4">
    <source>
        <dbReference type="ARBA" id="ARBA00023157"/>
    </source>
</evidence>
<feature type="binding site" evidence="7">
    <location>
        <position position="467"/>
    </location>
    <ligand>
        <name>ATP</name>
        <dbReference type="ChEBI" id="CHEBI:30616"/>
    </ligand>
</feature>
<reference evidence="13" key="1">
    <citation type="submission" date="2021-02" db="EMBL/GenBank/DDBJ databases">
        <authorList>
            <person name="Nowell W R."/>
        </authorList>
    </citation>
    <scope>NUCLEOTIDE SEQUENCE</scope>
</reference>
<evidence type="ECO:0000256" key="6">
    <source>
        <dbReference type="PIRSR" id="PIRSR624869-1"/>
    </source>
</evidence>
<evidence type="ECO:0000256" key="8">
    <source>
        <dbReference type="PIRSR" id="PIRSR624869-3"/>
    </source>
</evidence>
<keyword evidence="7" id="KW-0067">ATP-binding</keyword>
<dbReference type="Pfam" id="PF06702">
    <property type="entry name" value="Fam20C"/>
    <property type="match status" value="1"/>
</dbReference>
<feature type="binding site" evidence="7">
    <location>
        <position position="258"/>
    </location>
    <ligand>
        <name>ATP</name>
        <dbReference type="ChEBI" id="CHEBI:30616"/>
    </ligand>
</feature>
<evidence type="ECO:0000256" key="7">
    <source>
        <dbReference type="PIRSR" id="PIRSR624869-2"/>
    </source>
</evidence>
<feature type="binding site" evidence="8">
    <location>
        <position position="295"/>
    </location>
    <ligand>
        <name>Mn(2+)</name>
        <dbReference type="ChEBI" id="CHEBI:29035"/>
    </ligand>
</feature>
<dbReference type="AlphaFoldDB" id="A0A816QL36"/>
<dbReference type="Proteomes" id="UP000681967">
    <property type="component" value="Unassembled WGS sequence"/>
</dbReference>
<dbReference type="Proteomes" id="UP000663834">
    <property type="component" value="Unassembled WGS sequence"/>
</dbReference>
<evidence type="ECO:0000256" key="3">
    <source>
        <dbReference type="ARBA" id="ARBA00023034"/>
    </source>
</evidence>
<keyword evidence="7" id="KW-0547">Nucleotide-binding</keyword>
<evidence type="ECO:0000256" key="9">
    <source>
        <dbReference type="SAM" id="MobiDB-lite"/>
    </source>
</evidence>
<evidence type="ECO:0000259" key="10">
    <source>
        <dbReference type="Pfam" id="PF06702"/>
    </source>
</evidence>
<feature type="compositionally biased region" description="Polar residues" evidence="9">
    <location>
        <begin position="126"/>
        <end position="138"/>
    </location>
</feature>
<dbReference type="EMBL" id="CAJOBH010000053">
    <property type="protein sequence ID" value="CAF3753988.1"/>
    <property type="molecule type" value="Genomic_DNA"/>
</dbReference>
<dbReference type="InterPro" id="IPR024869">
    <property type="entry name" value="FAM20"/>
</dbReference>
<dbReference type="Proteomes" id="UP000681720">
    <property type="component" value="Unassembled WGS sequence"/>
</dbReference>
<evidence type="ECO:0000313" key="11">
    <source>
        <dbReference type="EMBL" id="CAF1282169.1"/>
    </source>
</evidence>
<sequence>MRYSRLRLRSSILFSLTALILFFLLTLHTLLWSTAELEPPEQALIRHKPPSGIPFWSALHQPNVYDLQATDSNKLTNRSSPITRQRINELFELVRNARNNQLDSSNLKKDSDHDRKWSFEKFVGQKPQTGSNDTNAHTDTADSAGVQGTKSNIQSKFTTIEKLTNEHDKIQLRYFILDALLKWKKQHMNDKNISLGDVMQDSLAQDEPERLNTTWFQYIKTITNFHVYDPNSSELKNVLKHLQHGTISEANEMSQGTQIKLLLELPNGFQGLLKPYRVPRNYQTQPDHFYFSDVERHHAEIAAFHVDKVLGFNRVPPLIGRFFNITSDIREKATAELAKTFFISPAHNTCFRGHCSYYCDTSHAVCGKPGDLLEGSVQVLLPRPPEINWQKITHPYRRSYSSIKQVEWESNENFCYEHVMIDEDYHNRLLLDMMDLSAFDFLIGNLDRHHMMRINSLGTNTGLIHLDNGRSFGRYDSDDLSILTPIRQCCFFRYATFMRLYKIYHQGFSKLVADSLDTGETLQTILVEEHLDALDRRLEILFAHLDTCMKKHKVSGVMIDDGIY</sequence>
<dbReference type="InterPro" id="IPR009581">
    <property type="entry name" value="FAM20_C"/>
</dbReference>
<comment type="subcellular location">
    <subcellularLocation>
        <location evidence="1">Golgi apparatus</location>
    </subcellularLocation>
</comment>